<dbReference type="KEGG" id="vg:15613955"/>
<name>A0A916NWL6_9POXV</name>
<proteinExistence type="predicted"/>
<dbReference type="RefSeq" id="YP_008003849.1">
    <property type="nucleotide sequence ID" value="NC_021247.1"/>
</dbReference>
<keyword evidence="2" id="KW-1185">Reference proteome</keyword>
<dbReference type="Pfam" id="PF25012">
    <property type="entry name" value="DUF7786"/>
    <property type="match status" value="1"/>
</dbReference>
<sequence>MMHKILLLLLVSASSIKMENDYLDNFDKEISNILYKNNELNLGKSGVAQIKSLDGSLKFSASLYLKNGTMNILPEPSEYDVIFKNDTNKLTGFNYLTTEIFTFSSSSKLPNPNWRIQIKYTLS</sequence>
<dbReference type="OrthoDB" id="25705at10239"/>
<evidence type="ECO:0000313" key="2">
    <source>
        <dbReference type="Proteomes" id="UP000792575"/>
    </source>
</evidence>
<protein>
    <submittedName>
        <fullName evidence="1">Uncharacterized protein</fullName>
    </submittedName>
</protein>
<gene>
    <name evidence="1" type="ORF">AHEV_026</name>
</gene>
<reference evidence="1" key="1">
    <citation type="journal article" date="2013" name="J. Virol.">
        <title>New Insights into the Evolution of Entomopoxvirinae from the Complete Genome Sequences of Four Entomopoxviruses Infecting Adoxophyes honmai, Choristoneura biennis, Choristoneura rosaceana, and Mythimna separata.</title>
        <authorList>
            <person name="Theze J."/>
            <person name="Takatsuka J."/>
            <person name="Li Z."/>
            <person name="Gallais J."/>
            <person name="Doucet D."/>
            <person name="Arif B."/>
            <person name="Nakai M."/>
            <person name="Herniou E.A."/>
        </authorList>
    </citation>
    <scope>NUCLEOTIDE SEQUENCE</scope>
    <source>
        <strain evidence="1">Tokyo</strain>
    </source>
</reference>
<dbReference type="InterPro" id="IPR056688">
    <property type="entry name" value="DUF7786"/>
</dbReference>
<organism evidence="1 2">
    <name type="scientific">Adoxophyes honmai entomopoxvirus 'L'</name>
    <dbReference type="NCBI Taxonomy" id="1293540"/>
    <lineage>
        <taxon>Viruses</taxon>
        <taxon>Varidnaviria</taxon>
        <taxon>Bamfordvirae</taxon>
        <taxon>Nucleocytoviricota</taxon>
        <taxon>Pokkesviricetes</taxon>
        <taxon>Chitovirales</taxon>
        <taxon>Poxviridae</taxon>
        <taxon>Entomopoxvirinae</taxon>
        <taxon>Betaentomopoxvirus</taxon>
        <taxon>Betaentomopoxvirus ahonmai</taxon>
    </lineage>
</organism>
<accession>A0A916NWL6</accession>
<dbReference type="GeneID" id="15613955"/>
<evidence type="ECO:0000313" key="1">
    <source>
        <dbReference type="EMBL" id="CCU55347.1"/>
    </source>
</evidence>
<dbReference type="EMBL" id="HF679131">
    <property type="protein sequence ID" value="CCU55347.1"/>
    <property type="molecule type" value="Genomic_DNA"/>
</dbReference>
<dbReference type="Proteomes" id="UP000792575">
    <property type="component" value="Genome"/>
</dbReference>